<keyword evidence="5" id="KW-1185">Reference proteome</keyword>
<name>A0A8J7GXX6_9ACTN</name>
<feature type="transmembrane region" description="Helical" evidence="2">
    <location>
        <begin position="95"/>
        <end position="115"/>
    </location>
</feature>
<comment type="caution">
    <text evidence="4">The sequence shown here is derived from an EMBL/GenBank/DDBJ whole genome shotgun (WGS) entry which is preliminary data.</text>
</comment>
<dbReference type="InterPro" id="IPR012551">
    <property type="entry name" value="DUF1707_SHOCT-like"/>
</dbReference>
<dbReference type="Proteomes" id="UP000622552">
    <property type="component" value="Unassembled WGS sequence"/>
</dbReference>
<feature type="transmembrane region" description="Helical" evidence="2">
    <location>
        <begin position="121"/>
        <end position="140"/>
    </location>
</feature>
<dbReference type="Pfam" id="PF08044">
    <property type="entry name" value="DUF1707"/>
    <property type="match status" value="1"/>
</dbReference>
<dbReference type="EMBL" id="JADOUF010000001">
    <property type="protein sequence ID" value="MBG6140101.1"/>
    <property type="molecule type" value="Genomic_DNA"/>
</dbReference>
<dbReference type="PANTHER" id="PTHR40763">
    <property type="entry name" value="MEMBRANE PROTEIN-RELATED"/>
    <property type="match status" value="1"/>
</dbReference>
<evidence type="ECO:0000256" key="1">
    <source>
        <dbReference type="SAM" id="MobiDB-lite"/>
    </source>
</evidence>
<keyword evidence="2" id="KW-1133">Transmembrane helix</keyword>
<keyword evidence="2" id="KW-0472">Membrane</keyword>
<evidence type="ECO:0000313" key="5">
    <source>
        <dbReference type="Proteomes" id="UP000622552"/>
    </source>
</evidence>
<dbReference type="AlphaFoldDB" id="A0A8J7GXX6"/>
<feature type="region of interest" description="Disordered" evidence="1">
    <location>
        <begin position="142"/>
        <end position="169"/>
    </location>
</feature>
<keyword evidence="2" id="KW-0812">Transmembrane</keyword>
<feature type="domain" description="DUF1707" evidence="3">
    <location>
        <begin position="6"/>
        <end position="58"/>
    </location>
</feature>
<dbReference type="RefSeq" id="WP_231398993.1">
    <property type="nucleotide sequence ID" value="NZ_BONS01000006.1"/>
</dbReference>
<protein>
    <recommendedName>
        <fullName evidence="3">DUF1707 domain-containing protein</fullName>
    </recommendedName>
</protein>
<proteinExistence type="predicted"/>
<organism evidence="4 5">
    <name type="scientific">Longispora fulva</name>
    <dbReference type="NCBI Taxonomy" id="619741"/>
    <lineage>
        <taxon>Bacteria</taxon>
        <taxon>Bacillati</taxon>
        <taxon>Actinomycetota</taxon>
        <taxon>Actinomycetes</taxon>
        <taxon>Micromonosporales</taxon>
        <taxon>Micromonosporaceae</taxon>
        <taxon>Longispora</taxon>
    </lineage>
</organism>
<gene>
    <name evidence="4" type="ORF">IW245_006295</name>
</gene>
<reference evidence="4" key="1">
    <citation type="submission" date="2020-11" db="EMBL/GenBank/DDBJ databases">
        <title>Sequencing the genomes of 1000 actinobacteria strains.</title>
        <authorList>
            <person name="Klenk H.-P."/>
        </authorList>
    </citation>
    <scope>NUCLEOTIDE SEQUENCE</scope>
    <source>
        <strain evidence="4">DSM 45356</strain>
    </source>
</reference>
<accession>A0A8J7GXX6</accession>
<sequence length="169" mass="18629">MEQPELRAADADRERVAEKLRTALNEGRLDLSEFDERLQAVYAAKTYAELAPITADLPGPVPVAQAQLAVPQPGAPVPLGAPVVPRKSGFARNAIAGWASTSMITTGIWAATSISSGHPSYFWPIWVIIPMGAAVVAKLIKGSDHEERERSEREQRRALRDEHRRERRD</sequence>
<evidence type="ECO:0000313" key="4">
    <source>
        <dbReference type="EMBL" id="MBG6140101.1"/>
    </source>
</evidence>
<evidence type="ECO:0000259" key="3">
    <source>
        <dbReference type="Pfam" id="PF08044"/>
    </source>
</evidence>
<evidence type="ECO:0000256" key="2">
    <source>
        <dbReference type="SAM" id="Phobius"/>
    </source>
</evidence>
<dbReference type="PANTHER" id="PTHR40763:SF4">
    <property type="entry name" value="DUF1707 DOMAIN-CONTAINING PROTEIN"/>
    <property type="match status" value="1"/>
</dbReference>